<dbReference type="PANTHER" id="PTHR47425:SF3">
    <property type="entry name" value="ZN(II)2CYS6 TRANSCRIPTION FACTOR (EUROFUNG)"/>
    <property type="match status" value="1"/>
</dbReference>
<organism evidence="1 2">
    <name type="scientific">Clonostachys chloroleuca</name>
    <dbReference type="NCBI Taxonomy" id="1926264"/>
    <lineage>
        <taxon>Eukaryota</taxon>
        <taxon>Fungi</taxon>
        <taxon>Dikarya</taxon>
        <taxon>Ascomycota</taxon>
        <taxon>Pezizomycotina</taxon>
        <taxon>Sordariomycetes</taxon>
        <taxon>Hypocreomycetidae</taxon>
        <taxon>Hypocreales</taxon>
        <taxon>Bionectriaceae</taxon>
        <taxon>Clonostachys</taxon>
    </lineage>
</organism>
<dbReference type="PANTHER" id="PTHR47425">
    <property type="entry name" value="FARB-RELATED"/>
    <property type="match status" value="1"/>
</dbReference>
<evidence type="ECO:0000313" key="2">
    <source>
        <dbReference type="Proteomes" id="UP001160390"/>
    </source>
</evidence>
<proteinExistence type="predicted"/>
<dbReference type="Proteomes" id="UP001160390">
    <property type="component" value="Unassembled WGS sequence"/>
</dbReference>
<comment type="caution">
    <text evidence="1">The sequence shown here is derived from an EMBL/GenBank/DDBJ whole genome shotgun (WGS) entry which is preliminary data.</text>
</comment>
<dbReference type="EMBL" id="CABFNP030001208">
    <property type="protein sequence ID" value="CAI6092428.1"/>
    <property type="molecule type" value="Genomic_DNA"/>
</dbReference>
<evidence type="ECO:0000313" key="1">
    <source>
        <dbReference type="EMBL" id="CAI6092428.1"/>
    </source>
</evidence>
<sequence>MSSEVGSEKNKTTRTMFMRRSQAAANDFTTVLEQLITADLLDFCQSLICIAMASAMHIHLLNFASQYHLIHQMGLRHLEFHLLVVQQLRKTYFGAEILHHVFYTARDRIQKMKSKESSTTLSHEALSTAFDSGPGHQNWTEGLSEVESMSLYLAEFSNYLDGGDFDMGQL</sequence>
<keyword evidence="2" id="KW-1185">Reference proteome</keyword>
<dbReference type="InterPro" id="IPR052761">
    <property type="entry name" value="Fungal_Detox/Toxin_TFs"/>
</dbReference>
<dbReference type="AlphaFoldDB" id="A0AA35M8K6"/>
<gene>
    <name evidence="1" type="ORF">CCHLO57077_00017674</name>
</gene>
<name>A0AA35M8K6_9HYPO</name>
<accession>A0AA35M8K6</accession>
<reference evidence="1" key="1">
    <citation type="submission" date="2023-01" db="EMBL/GenBank/DDBJ databases">
        <authorList>
            <person name="Piombo E."/>
        </authorList>
    </citation>
    <scope>NUCLEOTIDE SEQUENCE</scope>
</reference>
<protein>
    <submittedName>
        <fullName evidence="1">Uncharacterized protein</fullName>
    </submittedName>
</protein>